<keyword evidence="1" id="KW-0175">Coiled coil</keyword>
<reference evidence="5" key="1">
    <citation type="journal article" date="2018" name="Nat. Microbiol.">
        <title>Leveraging single-cell genomics to expand the fungal tree of life.</title>
        <authorList>
            <person name="Ahrendt S.R."/>
            <person name="Quandt C.A."/>
            <person name="Ciobanu D."/>
            <person name="Clum A."/>
            <person name="Salamov A."/>
            <person name="Andreopoulos B."/>
            <person name="Cheng J.F."/>
            <person name="Woyke T."/>
            <person name="Pelin A."/>
            <person name="Henrissat B."/>
            <person name="Reynolds N.K."/>
            <person name="Benny G.L."/>
            <person name="Smith M.E."/>
            <person name="James T.Y."/>
            <person name="Grigoriev I.V."/>
        </authorList>
    </citation>
    <scope>NUCLEOTIDE SEQUENCE [LARGE SCALE GENOMIC DNA]</scope>
</reference>
<dbReference type="PANTHER" id="PTHR46518:SF1">
    <property type="entry name" value="OUTER DYNEIN ARM-DOCKING COMPLEX SUBUNIT 3"/>
    <property type="match status" value="1"/>
</dbReference>
<evidence type="ECO:0000313" key="4">
    <source>
        <dbReference type="EMBL" id="RKO82715.1"/>
    </source>
</evidence>
<dbReference type="InterPro" id="IPR049258">
    <property type="entry name" value="ODAD1_CC"/>
</dbReference>
<dbReference type="PANTHER" id="PTHR46518">
    <property type="entry name" value="COILED-COIL DOMAIN-CONTAINING PROTEIN 151"/>
    <property type="match status" value="1"/>
</dbReference>
<evidence type="ECO:0000256" key="2">
    <source>
        <dbReference type="SAM" id="MobiDB-lite"/>
    </source>
</evidence>
<dbReference type="GO" id="GO:0003341">
    <property type="term" value="P:cilium movement"/>
    <property type="evidence" value="ECO:0007669"/>
    <property type="project" value="InterPro"/>
</dbReference>
<feature type="region of interest" description="Disordered" evidence="2">
    <location>
        <begin position="199"/>
        <end position="252"/>
    </location>
</feature>
<feature type="compositionally biased region" description="Acidic residues" evidence="2">
    <location>
        <begin position="199"/>
        <end position="213"/>
    </location>
</feature>
<dbReference type="AlphaFoldDB" id="A0A4P9VV86"/>
<organism evidence="4 5">
    <name type="scientific">Blyttiomyces helicus</name>
    <dbReference type="NCBI Taxonomy" id="388810"/>
    <lineage>
        <taxon>Eukaryota</taxon>
        <taxon>Fungi</taxon>
        <taxon>Fungi incertae sedis</taxon>
        <taxon>Chytridiomycota</taxon>
        <taxon>Chytridiomycota incertae sedis</taxon>
        <taxon>Chytridiomycetes</taxon>
        <taxon>Chytridiomycetes incertae sedis</taxon>
        <taxon>Blyttiomyces</taxon>
    </lineage>
</organism>
<gene>
    <name evidence="4" type="ORF">BDK51DRAFT_26631</name>
</gene>
<evidence type="ECO:0000313" key="5">
    <source>
        <dbReference type="Proteomes" id="UP000269721"/>
    </source>
</evidence>
<protein>
    <recommendedName>
        <fullName evidence="3">ODAD1 central coiled coil region domain-containing protein</fullName>
    </recommendedName>
</protein>
<evidence type="ECO:0000259" key="3">
    <source>
        <dbReference type="Pfam" id="PF21773"/>
    </source>
</evidence>
<dbReference type="GO" id="GO:0036158">
    <property type="term" value="P:outer dynein arm assembly"/>
    <property type="evidence" value="ECO:0007669"/>
    <property type="project" value="InterPro"/>
</dbReference>
<dbReference type="EMBL" id="ML002182">
    <property type="protein sequence ID" value="RKO82715.1"/>
    <property type="molecule type" value="Genomic_DNA"/>
</dbReference>
<accession>A0A4P9VV86</accession>
<dbReference type="GO" id="GO:0036064">
    <property type="term" value="C:ciliary basal body"/>
    <property type="evidence" value="ECO:0007669"/>
    <property type="project" value="TreeGrafter"/>
</dbReference>
<dbReference type="OrthoDB" id="10255247at2759"/>
<keyword evidence="5" id="KW-1185">Reference proteome</keyword>
<name>A0A4P9VV86_9FUNG</name>
<feature type="compositionally biased region" description="Basic residues" evidence="2">
    <location>
        <begin position="232"/>
        <end position="245"/>
    </location>
</feature>
<dbReference type="GO" id="GO:0035253">
    <property type="term" value="C:ciliary rootlet"/>
    <property type="evidence" value="ECO:0007669"/>
    <property type="project" value="TreeGrafter"/>
</dbReference>
<evidence type="ECO:0000256" key="1">
    <source>
        <dbReference type="ARBA" id="ARBA00023054"/>
    </source>
</evidence>
<sequence length="252" mass="28901">MSDYEEIMRLVKEATGVSDIHEVLAKFQSQGDTHSHLSQLQRANELRIEELRVKKHEVLQEFEDLRYSGESRHSHSQRLVEEFEEQLKAALARTAEARGRYERVAKLLTNAQAGIRHLYEKLEGIQLPEKTPSAEPSDENVLQVLETCMQKLELLNTNIQGRELPEPAGEVTSILQVSQSALPIYNTRVKLRPVEFEEAVADDEEENDDEYGEVPDRETLKKHTTQMLNARLKSKMPKKVKKKRAAKDEDSS</sequence>
<dbReference type="Pfam" id="PF21773">
    <property type="entry name" value="ODAD1_CC"/>
    <property type="match status" value="1"/>
</dbReference>
<proteinExistence type="predicted"/>
<dbReference type="Proteomes" id="UP000269721">
    <property type="component" value="Unassembled WGS sequence"/>
</dbReference>
<dbReference type="InterPro" id="IPR033192">
    <property type="entry name" value="ODAD3"/>
</dbReference>
<feature type="domain" description="ODAD1 central coiled coil region" evidence="3">
    <location>
        <begin position="2"/>
        <end position="123"/>
    </location>
</feature>
<dbReference type="GO" id="GO:0097542">
    <property type="term" value="C:ciliary tip"/>
    <property type="evidence" value="ECO:0007669"/>
    <property type="project" value="TreeGrafter"/>
</dbReference>